<protein>
    <submittedName>
        <fullName evidence="1">Uncharacterized protein</fullName>
    </submittedName>
</protein>
<proteinExistence type="predicted"/>
<evidence type="ECO:0000313" key="2">
    <source>
        <dbReference type="Proteomes" id="UP000033664"/>
    </source>
</evidence>
<keyword evidence="2" id="KW-1185">Reference proteome</keyword>
<dbReference type="AlphaFoldDB" id="A0A0F4PKQ2"/>
<dbReference type="Pfam" id="PF19531">
    <property type="entry name" value="DUF6058"/>
    <property type="match status" value="1"/>
</dbReference>
<dbReference type="RefSeq" id="WP_045979914.1">
    <property type="nucleotide sequence ID" value="NZ_JXXY01000015.1"/>
</dbReference>
<reference evidence="1 2" key="1">
    <citation type="journal article" date="2015" name="BMC Genomics">
        <title>Genome mining reveals unlocked bioactive potential of marine Gram-negative bacteria.</title>
        <authorList>
            <person name="Machado H."/>
            <person name="Sonnenschein E.C."/>
            <person name="Melchiorsen J."/>
            <person name="Gram L."/>
        </authorList>
    </citation>
    <scope>NUCLEOTIDE SEQUENCE [LARGE SCALE GENOMIC DNA]</scope>
    <source>
        <strain evidence="1 2">S3137</strain>
    </source>
</reference>
<dbReference type="eggNOG" id="COG0436">
    <property type="taxonomic scope" value="Bacteria"/>
</dbReference>
<dbReference type="InterPro" id="IPR045694">
    <property type="entry name" value="DUF6058"/>
</dbReference>
<gene>
    <name evidence="1" type="ORF">TW72_07680</name>
</gene>
<evidence type="ECO:0000313" key="1">
    <source>
        <dbReference type="EMBL" id="KJZ00549.1"/>
    </source>
</evidence>
<sequence length="217" mass="25746">MHLLDYLEQFYYREESLCQLLGIEQEQLQHWQHLRIFPQASYSLENSIQCHSYQGIFPCQVFWQYYPVAMQDWGRQLQKSNIESASTAFIVFAQRAQGALQNLQQDGVFIDESYTEDFDERLTHLWQQFLTGQFGTQTRNGQIEEIMQMDALRYSIDTITEGLTVHALDKTQRQQLHPVMKQFSKVLIQPPSHEYDQSLRARYLDKLTMKYDLSVKM</sequence>
<dbReference type="Proteomes" id="UP000033664">
    <property type="component" value="Unassembled WGS sequence"/>
</dbReference>
<accession>A0A0F4PKQ2</accession>
<name>A0A0F4PKQ2_9GAMM</name>
<dbReference type="OrthoDB" id="6301601at2"/>
<dbReference type="GeneID" id="58228366"/>
<dbReference type="EMBL" id="JXXZ01000006">
    <property type="protein sequence ID" value="KJZ00549.1"/>
    <property type="molecule type" value="Genomic_DNA"/>
</dbReference>
<organism evidence="1 2">
    <name type="scientific">Pseudoalteromonas ruthenica</name>
    <dbReference type="NCBI Taxonomy" id="151081"/>
    <lineage>
        <taxon>Bacteria</taxon>
        <taxon>Pseudomonadati</taxon>
        <taxon>Pseudomonadota</taxon>
        <taxon>Gammaproteobacteria</taxon>
        <taxon>Alteromonadales</taxon>
        <taxon>Pseudoalteromonadaceae</taxon>
        <taxon>Pseudoalteromonas</taxon>
    </lineage>
</organism>
<comment type="caution">
    <text evidence="1">The sequence shown here is derived from an EMBL/GenBank/DDBJ whole genome shotgun (WGS) entry which is preliminary data.</text>
</comment>
<dbReference type="PATRIC" id="fig|151081.8.peg.2703"/>